<keyword evidence="4 13" id="KW-0812">Transmembrane</keyword>
<dbReference type="GO" id="GO:0006869">
    <property type="term" value="P:lipid transport"/>
    <property type="evidence" value="ECO:0007669"/>
    <property type="project" value="UniProtKB-KW"/>
</dbReference>
<evidence type="ECO:0000259" key="15">
    <source>
        <dbReference type="PROSITE" id="PS51847"/>
    </source>
</evidence>
<feature type="domain" description="C2" evidence="14">
    <location>
        <begin position="543"/>
        <end position="672"/>
    </location>
</feature>
<sequence length="1257" mass="139291">MSGRDDADANRRQYQAPYTGNHSIPTVQKYRETKENRQATAAESGGHDANGGAEPSHGHLWSNHWQADKESRGEDARQGAEDGSRPRQEEHEKRADDQDQYPDEDPAVTEDTSQAMVASSAKAKRKGMKKRKDERAERVVTDPVTHLPVTAAAEGMARDGAGRQSMQALFPPPEYARVREQLAHVGKHGVSMGLGGALAIMLVALGLERLLRLATERLPATARFLTSATIWAVIGLLSAGAVWALDKEIRTWIDRRVRHAWDDEIWEANRGSEKQQARAHENESVAWLNSLLAAVWPLVNPDLFTSLADELEDIMQASIPKIVRMVSVDDIGQGRESIRILGVRWLPTGAAARSVGSNGKLKKEDESKKEASDRMVPGQGEINRDATGEQSEDGSHGETEQKDDGAQTEVAEGMEAEEGDFINLEVAIGYRASSSMKKFEDRVKDMHLLLAFYLPGRVKVPVWVDLRGIVGTLRLRLQLVPDPPFFALCTLTFLGQPKVDISCVPLNKKGLNIMDLPLISNFVQSSVDAAMAEYVAPKSLTLDLKDMLAGDDFKKDTAARGVLVVKIKRGYEFKAGDPSIPLISEGGSDPYVSVGWAKLGKAMWSTRILEKEMEPCWEEQAYLLVTPDELNVDERLRVQLWDSDRFTADDDLGRIELDLKQLMRDPESNGRMQARKDGFRALKAGEEMPGKLEWEVGYFSKARIQPCQFEQQTYDKKIRSAEQLEQKVDEVCQNKLREAHIKGSKSRDAEELTQQRAQEKRSREDAMIISAPPPHDLPSGIFSIQIHQITGLELQTLNKPFPDHSGEHYDNAETGDEMPSAYCTVMINHSKVFRTRTKPKNARPFYNAGVERFVPDWQNCEVYVAVRDARVREDDPLLGIVHLPLGEVFKHRSQINGFYPLTGGVGFGRVRLSMVWRSVQLQAPGKDLGWQYGTLEVKSGIRAEGDLAGELRGCKLRLHSDLSFVKMYPGRAGGWSGSGSGEEGTWESKRGKSVSLPYKKRYCSPLAVEFTKHGALGAKTAAFAVFWLRELADEEEVALRLPVWKGDFKRARACCVEVPGERVGSITLTATFWSGLGGAHSRWANREESMGEVVEVLQVARDNMETNESAKRAGVVDEDGGGGSSGSEEGDSSEDERSAGHHHESGGAGKTRPDGDLKTTETRRANDAGGQGTVGDHEDGDRGSHDGSSHGGKQSLLDSAREYKRHMKSEHRRHRGLMQWRLPRTANHAVHKVESAGAKLGGLFKRHTREPDLETEA</sequence>
<dbReference type="PROSITE" id="PS51847">
    <property type="entry name" value="SMP"/>
    <property type="match status" value="1"/>
</dbReference>
<dbReference type="AlphaFoldDB" id="A0AAN6QLL1"/>
<comment type="caution">
    <text evidence="16">The sequence shown here is derived from an EMBL/GenBank/DDBJ whole genome shotgun (WGS) entry which is preliminary data.</text>
</comment>
<evidence type="ECO:0000256" key="12">
    <source>
        <dbReference type="SAM" id="MobiDB-lite"/>
    </source>
</evidence>
<dbReference type="InterPro" id="IPR037765">
    <property type="entry name" value="C2B_Tricalbin"/>
</dbReference>
<feature type="compositionally biased region" description="Basic and acidic residues" evidence="12">
    <location>
        <begin position="1175"/>
        <end position="1188"/>
    </location>
</feature>
<dbReference type="EMBL" id="JAUJLE010000185">
    <property type="protein sequence ID" value="KAK0970583.1"/>
    <property type="molecule type" value="Genomic_DNA"/>
</dbReference>
<feature type="coiled-coil region" evidence="11">
    <location>
        <begin position="707"/>
        <end position="734"/>
    </location>
</feature>
<protein>
    <recommendedName>
        <fullName evidence="18">Meiotically up-regulated gene 190 protein</fullName>
    </recommendedName>
</protein>
<feature type="compositionally biased region" description="Basic and acidic residues" evidence="12">
    <location>
        <begin position="1"/>
        <end position="11"/>
    </location>
</feature>
<feature type="compositionally biased region" description="Acidic residues" evidence="12">
    <location>
        <begin position="98"/>
        <end position="108"/>
    </location>
</feature>
<evidence type="ECO:0000256" key="3">
    <source>
        <dbReference type="ARBA" id="ARBA00022553"/>
    </source>
</evidence>
<feature type="compositionally biased region" description="Basic and acidic residues" evidence="12">
    <location>
        <begin position="382"/>
        <end position="405"/>
    </location>
</feature>
<keyword evidence="9" id="KW-0446">Lipid-binding</keyword>
<proteinExistence type="predicted"/>
<evidence type="ECO:0000313" key="16">
    <source>
        <dbReference type="EMBL" id="KAK0970583.1"/>
    </source>
</evidence>
<comment type="subcellular location">
    <subcellularLocation>
        <location evidence="1">Endoplasmic reticulum membrane</location>
    </subcellularLocation>
</comment>
<feature type="region of interest" description="Disordered" evidence="12">
    <location>
        <begin position="739"/>
        <end position="764"/>
    </location>
</feature>
<name>A0AAN6QLL1_9PEZI</name>
<feature type="compositionally biased region" description="Basic and acidic residues" evidence="12">
    <location>
        <begin position="66"/>
        <end position="97"/>
    </location>
</feature>
<feature type="transmembrane region" description="Helical" evidence="13">
    <location>
        <begin position="223"/>
        <end position="245"/>
    </location>
</feature>
<keyword evidence="10 13" id="KW-0472">Membrane</keyword>
<feature type="compositionally biased region" description="Basic and acidic residues" evidence="12">
    <location>
        <begin position="361"/>
        <end position="373"/>
    </location>
</feature>
<feature type="domain" description="SMP-LTD" evidence="15">
    <location>
        <begin position="281"/>
        <end position="545"/>
    </location>
</feature>
<feature type="domain" description="C2" evidence="14">
    <location>
        <begin position="763"/>
        <end position="899"/>
    </location>
</feature>
<dbReference type="InterPro" id="IPR000008">
    <property type="entry name" value="C2_dom"/>
</dbReference>
<evidence type="ECO:0000256" key="9">
    <source>
        <dbReference type="ARBA" id="ARBA00023121"/>
    </source>
</evidence>
<reference evidence="16" key="1">
    <citation type="submission" date="2023-06" db="EMBL/GenBank/DDBJ databases">
        <title>Black Yeasts Isolated from many extreme environments.</title>
        <authorList>
            <person name="Coleine C."/>
            <person name="Stajich J.E."/>
            <person name="Selbmann L."/>
        </authorList>
    </citation>
    <scope>NUCLEOTIDE SEQUENCE</scope>
    <source>
        <strain evidence="16">CCFEE 5200</strain>
    </source>
</reference>
<keyword evidence="2" id="KW-0813">Transport</keyword>
<dbReference type="PROSITE" id="PS50004">
    <property type="entry name" value="C2"/>
    <property type="match status" value="2"/>
</dbReference>
<keyword evidence="17" id="KW-1185">Reference proteome</keyword>
<feature type="compositionally biased region" description="Basic and acidic residues" evidence="12">
    <location>
        <begin position="1135"/>
        <end position="1166"/>
    </location>
</feature>
<dbReference type="SUPFAM" id="SSF49562">
    <property type="entry name" value="C2 domain (Calcium/lipid-binding domain, CaLB)"/>
    <property type="match status" value="2"/>
</dbReference>
<evidence type="ECO:0008006" key="18">
    <source>
        <dbReference type="Google" id="ProtNLM"/>
    </source>
</evidence>
<evidence type="ECO:0000256" key="11">
    <source>
        <dbReference type="SAM" id="Coils"/>
    </source>
</evidence>
<dbReference type="GO" id="GO:0061817">
    <property type="term" value="P:endoplasmic reticulum-plasma membrane tethering"/>
    <property type="evidence" value="ECO:0007669"/>
    <property type="project" value="InterPro"/>
</dbReference>
<dbReference type="InterPro" id="IPR037767">
    <property type="entry name" value="C2A_Mug190-like"/>
</dbReference>
<evidence type="ECO:0000256" key="1">
    <source>
        <dbReference type="ARBA" id="ARBA00004586"/>
    </source>
</evidence>
<dbReference type="InterPro" id="IPR031468">
    <property type="entry name" value="SMP_LBD"/>
</dbReference>
<evidence type="ECO:0000256" key="10">
    <source>
        <dbReference type="ARBA" id="ARBA00023136"/>
    </source>
</evidence>
<feature type="region of interest" description="Disordered" evidence="12">
    <location>
        <begin position="353"/>
        <end position="407"/>
    </location>
</feature>
<feature type="compositionally biased region" description="Polar residues" evidence="12">
    <location>
        <begin position="12"/>
        <end position="26"/>
    </location>
</feature>
<dbReference type="Pfam" id="PF00168">
    <property type="entry name" value="C2"/>
    <property type="match status" value="2"/>
</dbReference>
<accession>A0AAN6QLL1</accession>
<dbReference type="SMART" id="SM00239">
    <property type="entry name" value="C2"/>
    <property type="match status" value="2"/>
</dbReference>
<dbReference type="PANTHER" id="PTHR47348">
    <property type="entry name" value="MEIOTICALLY UP-REGULATED GENE 190 PROTEIN"/>
    <property type="match status" value="1"/>
</dbReference>
<evidence type="ECO:0000256" key="13">
    <source>
        <dbReference type="SAM" id="Phobius"/>
    </source>
</evidence>
<dbReference type="InterPro" id="IPR057349">
    <property type="entry name" value="C2_Mug190_3rd"/>
</dbReference>
<feature type="region of interest" description="Disordered" evidence="12">
    <location>
        <begin position="1"/>
        <end position="139"/>
    </location>
</feature>
<evidence type="ECO:0000259" key="14">
    <source>
        <dbReference type="PROSITE" id="PS50004"/>
    </source>
</evidence>
<dbReference type="Proteomes" id="UP001175353">
    <property type="component" value="Unassembled WGS sequence"/>
</dbReference>
<dbReference type="Gene3D" id="2.60.40.150">
    <property type="entry name" value="C2 domain"/>
    <property type="match status" value="2"/>
</dbReference>
<feature type="region of interest" description="Disordered" evidence="12">
    <location>
        <begin position="1105"/>
        <end position="1195"/>
    </location>
</feature>
<evidence type="ECO:0000256" key="8">
    <source>
        <dbReference type="ARBA" id="ARBA00023055"/>
    </source>
</evidence>
<dbReference type="CDD" id="cd04041">
    <property type="entry name" value="C2A_fungal"/>
    <property type="match status" value="1"/>
</dbReference>
<keyword evidence="8" id="KW-0445">Lipid transport</keyword>
<evidence type="ECO:0000256" key="2">
    <source>
        <dbReference type="ARBA" id="ARBA00022448"/>
    </source>
</evidence>
<keyword evidence="11" id="KW-0175">Coiled coil</keyword>
<feature type="transmembrane region" description="Helical" evidence="13">
    <location>
        <begin position="189"/>
        <end position="211"/>
    </location>
</feature>
<evidence type="ECO:0000256" key="6">
    <source>
        <dbReference type="ARBA" id="ARBA00022824"/>
    </source>
</evidence>
<dbReference type="CDD" id="cd21676">
    <property type="entry name" value="SMP_Mug190"/>
    <property type="match status" value="1"/>
</dbReference>
<dbReference type="GO" id="GO:0005789">
    <property type="term" value="C:endoplasmic reticulum membrane"/>
    <property type="evidence" value="ECO:0007669"/>
    <property type="project" value="UniProtKB-SubCell"/>
</dbReference>
<feature type="compositionally biased region" description="Basic and acidic residues" evidence="12">
    <location>
        <begin position="739"/>
        <end position="750"/>
    </location>
</feature>
<dbReference type="Pfam" id="PF25669">
    <property type="entry name" value="SMP_MUG190-like"/>
    <property type="match status" value="2"/>
</dbReference>
<keyword evidence="3" id="KW-0597">Phosphoprotein</keyword>
<evidence type="ECO:0000256" key="4">
    <source>
        <dbReference type="ARBA" id="ARBA00022692"/>
    </source>
</evidence>
<dbReference type="Pfam" id="PF25331">
    <property type="entry name" value="C2_Mug190_3rd"/>
    <property type="match status" value="1"/>
</dbReference>
<dbReference type="InterPro" id="IPR035892">
    <property type="entry name" value="C2_domain_sf"/>
</dbReference>
<evidence type="ECO:0000256" key="5">
    <source>
        <dbReference type="ARBA" id="ARBA00022737"/>
    </source>
</evidence>
<keyword evidence="7 13" id="KW-1133">Transmembrane helix</keyword>
<evidence type="ECO:0000313" key="17">
    <source>
        <dbReference type="Proteomes" id="UP001175353"/>
    </source>
</evidence>
<keyword evidence="5" id="KW-0677">Repeat</keyword>
<dbReference type="GO" id="GO:0008289">
    <property type="term" value="F:lipid binding"/>
    <property type="evidence" value="ECO:0007669"/>
    <property type="project" value="UniProtKB-KW"/>
</dbReference>
<dbReference type="PANTHER" id="PTHR47348:SF2">
    <property type="entry name" value="MEIOTICALLY UP-REGULATED 190 PROTEIN"/>
    <property type="match status" value="1"/>
</dbReference>
<organism evidence="16 17">
    <name type="scientific">Friedmanniomyces endolithicus</name>
    <dbReference type="NCBI Taxonomy" id="329885"/>
    <lineage>
        <taxon>Eukaryota</taxon>
        <taxon>Fungi</taxon>
        <taxon>Dikarya</taxon>
        <taxon>Ascomycota</taxon>
        <taxon>Pezizomycotina</taxon>
        <taxon>Dothideomycetes</taxon>
        <taxon>Dothideomycetidae</taxon>
        <taxon>Mycosphaerellales</taxon>
        <taxon>Teratosphaeriaceae</taxon>
        <taxon>Friedmanniomyces</taxon>
    </lineage>
</organism>
<keyword evidence="6" id="KW-0256">Endoplasmic reticulum</keyword>
<dbReference type="CDD" id="cd04052">
    <property type="entry name" value="C2B_Tricalbin-like"/>
    <property type="match status" value="1"/>
</dbReference>
<evidence type="ECO:0000256" key="7">
    <source>
        <dbReference type="ARBA" id="ARBA00022989"/>
    </source>
</evidence>
<feature type="compositionally biased region" description="Basic and acidic residues" evidence="12">
    <location>
        <begin position="1105"/>
        <end position="1115"/>
    </location>
</feature>
<gene>
    <name evidence="16" type="ORF">LTR91_015877</name>
</gene>